<dbReference type="PANTHER" id="PTHR41687">
    <property type="entry name" value="SMALL INTEGRAL MEMBRANE PROTEIN 9"/>
    <property type="match status" value="1"/>
</dbReference>
<dbReference type="CTD" id="100132963"/>
<dbReference type="OrthoDB" id="9537610at2759"/>
<evidence type="ECO:0000313" key="2">
    <source>
        <dbReference type="RefSeq" id="XP_020007848.1"/>
    </source>
</evidence>
<keyword evidence="1" id="KW-1185">Reference proteome</keyword>
<organism evidence="2">
    <name type="scientific">Castor canadensis</name>
    <name type="common">American beaver</name>
    <dbReference type="NCBI Taxonomy" id="51338"/>
    <lineage>
        <taxon>Eukaryota</taxon>
        <taxon>Metazoa</taxon>
        <taxon>Chordata</taxon>
        <taxon>Craniata</taxon>
        <taxon>Vertebrata</taxon>
        <taxon>Euteleostomi</taxon>
        <taxon>Mammalia</taxon>
        <taxon>Eutheria</taxon>
        <taxon>Euarchontoglires</taxon>
        <taxon>Glires</taxon>
        <taxon>Rodentia</taxon>
        <taxon>Castorimorpha</taxon>
        <taxon>Castoridae</taxon>
        <taxon>Castor</taxon>
    </lineage>
</organism>
<evidence type="ECO:0000313" key="1">
    <source>
        <dbReference type="Proteomes" id="UP001732720"/>
    </source>
</evidence>
<proteinExistence type="predicted"/>
<gene>
    <name evidence="2" type="primary">Smim9</name>
</gene>
<dbReference type="RefSeq" id="XP_020007848.1">
    <property type="nucleotide sequence ID" value="XM_020152259.1"/>
</dbReference>
<dbReference type="KEGG" id="ccan:109675584"/>
<dbReference type="GeneID" id="109675584"/>
<reference evidence="2" key="1">
    <citation type="submission" date="2025-08" db="UniProtKB">
        <authorList>
            <consortium name="RefSeq"/>
        </authorList>
    </citation>
    <scope>IDENTIFICATION</scope>
    <source>
        <tissue evidence="2">Leukocyte</tissue>
    </source>
</reference>
<protein>
    <submittedName>
        <fullName evidence="2">Small integral membrane protein 9</fullName>
    </submittedName>
</protein>
<dbReference type="AlphaFoldDB" id="A0A8B7TJY1"/>
<dbReference type="InterPro" id="IPR038853">
    <property type="entry name" value="Smim9"/>
</dbReference>
<feature type="non-terminal residue" evidence="2">
    <location>
        <position position="117"/>
    </location>
</feature>
<sequence length="117" mass="12636">MEPQKQLSIGFLLGSLTCFLLETVASPPSPLSALRMQEEAELKSHSRGNQGSWMTNFRAYLWDLIKSSMPPAAILAFLIAIALMGTLCCLTVSTLNSNAPAAHEPRDVFATATAVRV</sequence>
<dbReference type="Proteomes" id="UP001732720">
    <property type="component" value="Chromosome X"/>
</dbReference>
<dbReference type="PANTHER" id="PTHR41687:SF1">
    <property type="entry name" value="SMALL INTEGRAL MEMBRANE PROTEIN 9"/>
    <property type="match status" value="1"/>
</dbReference>
<name>A0A8B7TJY1_CASCN</name>
<accession>A0A8B7TJY1</accession>